<dbReference type="RefSeq" id="WP_380226709.1">
    <property type="nucleotide sequence ID" value="NZ_JBHSOF010000022.1"/>
</dbReference>
<evidence type="ECO:0000256" key="1">
    <source>
        <dbReference type="ARBA" id="ARBA00010555"/>
    </source>
</evidence>
<keyword evidence="7" id="KW-0233">DNA recombination</keyword>
<dbReference type="Pfam" id="PF00149">
    <property type="entry name" value="Metallophos"/>
    <property type="match status" value="1"/>
</dbReference>
<keyword evidence="4 7" id="KW-0540">Nuclease</keyword>
<organism evidence="10 11">
    <name type="scientific">Kitasatospora misakiensis</name>
    <dbReference type="NCBI Taxonomy" id="67330"/>
    <lineage>
        <taxon>Bacteria</taxon>
        <taxon>Bacillati</taxon>
        <taxon>Actinomycetota</taxon>
        <taxon>Actinomycetes</taxon>
        <taxon>Kitasatosporales</taxon>
        <taxon>Streptomycetaceae</taxon>
        <taxon>Kitasatospora</taxon>
    </lineage>
</organism>
<dbReference type="Pfam" id="PF12320">
    <property type="entry name" value="SbcD_C"/>
    <property type="match status" value="1"/>
</dbReference>
<evidence type="ECO:0000256" key="4">
    <source>
        <dbReference type="ARBA" id="ARBA00022722"/>
    </source>
</evidence>
<keyword evidence="7" id="KW-0255">Endonuclease</keyword>
<evidence type="ECO:0000256" key="2">
    <source>
        <dbReference type="ARBA" id="ARBA00011322"/>
    </source>
</evidence>
<accession>A0ABW0X5F7</accession>
<keyword evidence="6 7" id="KW-0269">Exonuclease</keyword>
<dbReference type="Gene3D" id="3.60.21.10">
    <property type="match status" value="1"/>
</dbReference>
<name>A0ABW0X5F7_9ACTN</name>
<dbReference type="NCBIfam" id="TIGR00619">
    <property type="entry name" value="sbcd"/>
    <property type="match status" value="1"/>
</dbReference>
<dbReference type="InterPro" id="IPR026843">
    <property type="entry name" value="SbcD_C"/>
</dbReference>
<evidence type="ECO:0000313" key="11">
    <source>
        <dbReference type="Proteomes" id="UP001595975"/>
    </source>
</evidence>
<evidence type="ECO:0000256" key="7">
    <source>
        <dbReference type="RuleBase" id="RU363069"/>
    </source>
</evidence>
<dbReference type="PANTHER" id="PTHR30337:SF0">
    <property type="entry name" value="NUCLEASE SBCCD SUBUNIT D"/>
    <property type="match status" value="1"/>
</dbReference>
<dbReference type="PANTHER" id="PTHR30337">
    <property type="entry name" value="COMPONENT OF ATP-DEPENDENT DSDNA EXONUCLEASE"/>
    <property type="match status" value="1"/>
</dbReference>
<feature type="domain" description="Calcineurin-like phosphoesterase" evidence="8">
    <location>
        <begin position="1"/>
        <end position="217"/>
    </location>
</feature>
<dbReference type="InterPro" id="IPR041796">
    <property type="entry name" value="Mre11_N"/>
</dbReference>
<gene>
    <name evidence="7" type="primary">sbcD</name>
    <name evidence="10" type="ORF">ACFP3U_18705</name>
</gene>
<evidence type="ECO:0000259" key="8">
    <source>
        <dbReference type="Pfam" id="PF00149"/>
    </source>
</evidence>
<keyword evidence="11" id="KW-1185">Reference proteome</keyword>
<dbReference type="Proteomes" id="UP001595975">
    <property type="component" value="Unassembled WGS sequence"/>
</dbReference>
<comment type="subunit">
    <text evidence="2 7">Heterodimer of SbcC and SbcD.</text>
</comment>
<dbReference type="GO" id="GO:0004527">
    <property type="term" value="F:exonuclease activity"/>
    <property type="evidence" value="ECO:0007669"/>
    <property type="project" value="UniProtKB-KW"/>
</dbReference>
<dbReference type="InterPro" id="IPR029052">
    <property type="entry name" value="Metallo-depent_PP-like"/>
</dbReference>
<keyword evidence="5 7" id="KW-0378">Hydrolase</keyword>
<feature type="domain" description="Nuclease SbcCD subunit D C-terminal" evidence="9">
    <location>
        <begin position="266"/>
        <end position="351"/>
    </location>
</feature>
<sequence length="384" mass="42302">MRILHTSDWHLGRSLHRESLIKAQRAFLEALVDLVRTKNIEVVAVAGDVFDRAIPPLDAIDLFTWVLEELAGLGVPLIMISGNHDSPRRLGVNARLIERAGIHLRTDPSDCARPAVVEDEHGPVAFYGLPYFEPALVHVSLGAEAASHQAVLTAAMDRVRADLAARPGTRSVVLAHAFVTDAKTSDSERDISAGGVPSVPAAVFTGADYVALGHLHRCQTISDRIRYSGSPIAYSFSEAPYDKAMWLVDLGADGGVTAEKIPCPVTRPLHHITGNLKDLLKDPDHTRFEQCWLHVSLTDPDRPYMAMEQLRQRFPHILKLTFTAEEQPADDTTFRSRVEGRTDHEIAVDFLSYATHSHATDTEQQLLLQGLEEVRTAAAEREAS</sequence>
<evidence type="ECO:0000259" key="9">
    <source>
        <dbReference type="Pfam" id="PF12320"/>
    </source>
</evidence>
<protein>
    <recommendedName>
        <fullName evidence="3 7">Nuclease SbcCD subunit D</fullName>
    </recommendedName>
</protein>
<comment type="similarity">
    <text evidence="1 7">Belongs to the SbcD family.</text>
</comment>
<dbReference type="CDD" id="cd00840">
    <property type="entry name" value="MPP_Mre11_N"/>
    <property type="match status" value="1"/>
</dbReference>
<evidence type="ECO:0000313" key="10">
    <source>
        <dbReference type="EMBL" id="MFC5665003.1"/>
    </source>
</evidence>
<evidence type="ECO:0000256" key="5">
    <source>
        <dbReference type="ARBA" id="ARBA00022801"/>
    </source>
</evidence>
<dbReference type="SUPFAM" id="SSF56300">
    <property type="entry name" value="Metallo-dependent phosphatases"/>
    <property type="match status" value="1"/>
</dbReference>
<dbReference type="InterPro" id="IPR004843">
    <property type="entry name" value="Calcineurin-like_PHP"/>
</dbReference>
<keyword evidence="7" id="KW-0235">DNA replication</keyword>
<comment type="function">
    <text evidence="7">SbcCD cleaves DNA hairpin structures. These structures can inhibit DNA replication and are intermediates in certain DNA recombination reactions. The complex acts as a 3'-&gt;5' double strand exonuclease that can open hairpins. It also has a 5' single-strand endonuclease activity.</text>
</comment>
<dbReference type="EMBL" id="JBHSOF010000022">
    <property type="protein sequence ID" value="MFC5665003.1"/>
    <property type="molecule type" value="Genomic_DNA"/>
</dbReference>
<dbReference type="InterPro" id="IPR050535">
    <property type="entry name" value="DNA_Repair-Maintenance_Comp"/>
</dbReference>
<evidence type="ECO:0000256" key="3">
    <source>
        <dbReference type="ARBA" id="ARBA00013365"/>
    </source>
</evidence>
<evidence type="ECO:0000256" key="6">
    <source>
        <dbReference type="ARBA" id="ARBA00022839"/>
    </source>
</evidence>
<comment type="caution">
    <text evidence="10">The sequence shown here is derived from an EMBL/GenBank/DDBJ whole genome shotgun (WGS) entry which is preliminary data.</text>
</comment>
<proteinExistence type="inferred from homology"/>
<reference evidence="11" key="1">
    <citation type="journal article" date="2019" name="Int. J. Syst. Evol. Microbiol.">
        <title>The Global Catalogue of Microorganisms (GCM) 10K type strain sequencing project: providing services to taxonomists for standard genome sequencing and annotation.</title>
        <authorList>
            <consortium name="The Broad Institute Genomics Platform"/>
            <consortium name="The Broad Institute Genome Sequencing Center for Infectious Disease"/>
            <person name="Wu L."/>
            <person name="Ma J."/>
        </authorList>
    </citation>
    <scope>NUCLEOTIDE SEQUENCE [LARGE SCALE GENOMIC DNA]</scope>
    <source>
        <strain evidence="11">CGMCC 4.1437</strain>
    </source>
</reference>
<dbReference type="InterPro" id="IPR004593">
    <property type="entry name" value="SbcD"/>
</dbReference>